<name>A0A7S5RBT2_9CAUD</name>
<accession>A0A7S5RBT2</accession>
<sequence>MIIQHEEKWWIKIVQDIYPEQDDVFYVYEGNFDTEDVKNMIAIGFISPNRTIRGLKIIKELGTLEDWKIVCEAVERIILNVKH</sequence>
<dbReference type="Proteomes" id="UP000655883">
    <property type="component" value="Segment"/>
</dbReference>
<reference evidence="1 2" key="1">
    <citation type="submission" date="2020-01" db="EMBL/GenBank/DDBJ databases">
        <title>Patterns of diversity and host range of bacteriophage communities associated with bean-nodulatin bacteria.</title>
        <authorList>
            <person name="Vann Cauwenberghe J."/>
            <person name="Santamaria R.I."/>
            <person name="Bustos P."/>
            <person name="Juarez S."/>
            <person name="Gonzalez V."/>
        </authorList>
    </citation>
    <scope>NUCLEOTIDE SEQUENCE [LARGE SCALE GENOMIC DNA]</scope>
    <source>
        <strain evidence="2">RHph</strain>
    </source>
</reference>
<keyword evidence="2" id="KW-1185">Reference proteome</keyword>
<protein>
    <submittedName>
        <fullName evidence="1">Uncharacterized protein</fullName>
    </submittedName>
</protein>
<evidence type="ECO:0000313" key="1">
    <source>
        <dbReference type="EMBL" id="QIG72601.1"/>
    </source>
</evidence>
<proteinExistence type="predicted"/>
<gene>
    <name evidence="1" type="ORF">EVB97_043</name>
</gene>
<dbReference type="EMBL" id="MN988525">
    <property type="protein sequence ID" value="QIG72601.1"/>
    <property type="molecule type" value="Genomic_DNA"/>
</dbReference>
<organism evidence="1 2">
    <name type="scientific">Rhizobium phage RHph_Y65</name>
    <dbReference type="NCBI Taxonomy" id="2509785"/>
    <lineage>
        <taxon>Viruses</taxon>
        <taxon>Duplodnaviria</taxon>
        <taxon>Heunggongvirae</taxon>
        <taxon>Uroviricota</taxon>
        <taxon>Caudoviricetes</taxon>
        <taxon>Kleczkowskaviridae</taxon>
        <taxon>Cuauhnahuacvirus</taxon>
        <taxon>Cuauhnahuacvirus Y65</taxon>
    </lineage>
</organism>
<evidence type="ECO:0000313" key="2">
    <source>
        <dbReference type="Proteomes" id="UP000655883"/>
    </source>
</evidence>